<dbReference type="OrthoDB" id="1451838at2"/>
<name>A0A563DAJ1_9FLAO</name>
<organism evidence="2 3">
    <name type="scientific">Apibacter muscae</name>
    <dbReference type="NCBI Taxonomy" id="2509004"/>
    <lineage>
        <taxon>Bacteria</taxon>
        <taxon>Pseudomonadati</taxon>
        <taxon>Bacteroidota</taxon>
        <taxon>Flavobacteriia</taxon>
        <taxon>Flavobacteriales</taxon>
        <taxon>Weeksellaceae</taxon>
        <taxon>Apibacter</taxon>
    </lineage>
</organism>
<protein>
    <recommendedName>
        <fullName evidence="4">AraC family transcriptional regulator</fullName>
    </recommendedName>
</protein>
<evidence type="ECO:0000256" key="1">
    <source>
        <dbReference type="SAM" id="Phobius"/>
    </source>
</evidence>
<keyword evidence="1" id="KW-1133">Transmembrane helix</keyword>
<feature type="transmembrane region" description="Helical" evidence="1">
    <location>
        <begin position="7"/>
        <end position="26"/>
    </location>
</feature>
<keyword evidence="3" id="KW-1185">Reference proteome</keyword>
<evidence type="ECO:0000313" key="2">
    <source>
        <dbReference type="EMBL" id="TWP27328.1"/>
    </source>
</evidence>
<dbReference type="EMBL" id="SELH01000023">
    <property type="protein sequence ID" value="TWP27328.1"/>
    <property type="molecule type" value="Genomic_DNA"/>
</dbReference>
<dbReference type="Gene3D" id="3.20.80.10">
    <property type="entry name" value="Regulatory factor, effector binding domain"/>
    <property type="match status" value="1"/>
</dbReference>
<sequence length="346" mass="40013">MRKILNVFLFILFLLIIAGCILPYFLPKNIEISASKKLINPISEVFLEFNDLENFGSWGLLTEQDSINTRINYFSPYKGKGASLTWKNKKNYEIGNGEFKILESIINKKIKAQIIFVNYGILCSEDIYFKSLKEGTYIKVSLKTQDFSYFKRIFAYLNAENLQEILDESLNRLELKLNKKNIPQQLKLGESDFIDKKNVQLLAVKNETTTDSEEISKNLHKSFHTVNQYMVDSLNYSLLDIKNPIVYYTNFDTINKSATYYAGYPVNNLDIIPNDNIKLISIPSGKAIFTPIKTTNLNLLNSKYTLDSYAKENGIKLKNQFWQEFNDFPTSNDDEIRGNAFYLIIE</sequence>
<evidence type="ECO:0008006" key="4">
    <source>
        <dbReference type="Google" id="ProtNLM"/>
    </source>
</evidence>
<keyword evidence="1" id="KW-0472">Membrane</keyword>
<dbReference type="RefSeq" id="WP_146292934.1">
    <property type="nucleotide sequence ID" value="NZ_SELH01000023.1"/>
</dbReference>
<gene>
    <name evidence="2" type="ORF">ETU09_07745</name>
</gene>
<reference evidence="2 3" key="1">
    <citation type="submission" date="2019-02" db="EMBL/GenBank/DDBJ databases">
        <title>Apibacter muscae sp. nov.: a novel member of the house fly microbiota.</title>
        <authorList>
            <person name="Park R."/>
        </authorList>
    </citation>
    <scope>NUCLEOTIDE SEQUENCE [LARGE SCALE GENOMIC DNA]</scope>
    <source>
        <strain evidence="2 3">AL1</strain>
    </source>
</reference>
<dbReference type="AlphaFoldDB" id="A0A563DAJ1"/>
<evidence type="ECO:0000313" key="3">
    <source>
        <dbReference type="Proteomes" id="UP000319499"/>
    </source>
</evidence>
<dbReference type="PROSITE" id="PS51257">
    <property type="entry name" value="PROKAR_LIPOPROTEIN"/>
    <property type="match status" value="1"/>
</dbReference>
<proteinExistence type="predicted"/>
<dbReference type="Proteomes" id="UP000319499">
    <property type="component" value="Unassembled WGS sequence"/>
</dbReference>
<accession>A0A563DAJ1</accession>
<keyword evidence="1" id="KW-0812">Transmembrane</keyword>
<comment type="caution">
    <text evidence="2">The sequence shown here is derived from an EMBL/GenBank/DDBJ whole genome shotgun (WGS) entry which is preliminary data.</text>
</comment>
<dbReference type="InterPro" id="IPR011256">
    <property type="entry name" value="Reg_factor_effector_dom_sf"/>
</dbReference>